<name>A0ACB9G8B7_CICIN</name>
<keyword evidence="2" id="KW-1185">Reference proteome</keyword>
<proteinExistence type="predicted"/>
<protein>
    <submittedName>
        <fullName evidence="1">Uncharacterized protein</fullName>
    </submittedName>
</protein>
<comment type="caution">
    <text evidence="1">The sequence shown here is derived from an EMBL/GenBank/DDBJ whole genome shotgun (WGS) entry which is preliminary data.</text>
</comment>
<reference evidence="2" key="1">
    <citation type="journal article" date="2022" name="Mol. Ecol. Resour.">
        <title>The genomes of chicory, endive, great burdock and yacon provide insights into Asteraceae palaeo-polyploidization history and plant inulin production.</title>
        <authorList>
            <person name="Fan W."/>
            <person name="Wang S."/>
            <person name="Wang H."/>
            <person name="Wang A."/>
            <person name="Jiang F."/>
            <person name="Liu H."/>
            <person name="Zhao H."/>
            <person name="Xu D."/>
            <person name="Zhang Y."/>
        </authorList>
    </citation>
    <scope>NUCLEOTIDE SEQUENCE [LARGE SCALE GENOMIC DNA]</scope>
    <source>
        <strain evidence="2">cv. Punajuju</strain>
    </source>
</reference>
<dbReference type="Proteomes" id="UP001055811">
    <property type="component" value="Linkage Group LG02"/>
</dbReference>
<gene>
    <name evidence="1" type="ORF">L2E82_08426</name>
</gene>
<accession>A0ACB9G8B7</accession>
<dbReference type="EMBL" id="CM042010">
    <property type="protein sequence ID" value="KAI3779007.1"/>
    <property type="molecule type" value="Genomic_DNA"/>
</dbReference>
<evidence type="ECO:0000313" key="1">
    <source>
        <dbReference type="EMBL" id="KAI3779007.1"/>
    </source>
</evidence>
<reference evidence="1 2" key="2">
    <citation type="journal article" date="2022" name="Mol. Ecol. Resour.">
        <title>The genomes of chicory, endive, great burdock and yacon provide insights into Asteraceae paleo-polyploidization history and plant inulin production.</title>
        <authorList>
            <person name="Fan W."/>
            <person name="Wang S."/>
            <person name="Wang H."/>
            <person name="Wang A."/>
            <person name="Jiang F."/>
            <person name="Liu H."/>
            <person name="Zhao H."/>
            <person name="Xu D."/>
            <person name="Zhang Y."/>
        </authorList>
    </citation>
    <scope>NUCLEOTIDE SEQUENCE [LARGE SCALE GENOMIC DNA]</scope>
    <source>
        <strain evidence="2">cv. Punajuju</strain>
        <tissue evidence="1">Leaves</tissue>
    </source>
</reference>
<organism evidence="1 2">
    <name type="scientific">Cichorium intybus</name>
    <name type="common">Chicory</name>
    <dbReference type="NCBI Taxonomy" id="13427"/>
    <lineage>
        <taxon>Eukaryota</taxon>
        <taxon>Viridiplantae</taxon>
        <taxon>Streptophyta</taxon>
        <taxon>Embryophyta</taxon>
        <taxon>Tracheophyta</taxon>
        <taxon>Spermatophyta</taxon>
        <taxon>Magnoliopsida</taxon>
        <taxon>eudicotyledons</taxon>
        <taxon>Gunneridae</taxon>
        <taxon>Pentapetalae</taxon>
        <taxon>asterids</taxon>
        <taxon>campanulids</taxon>
        <taxon>Asterales</taxon>
        <taxon>Asteraceae</taxon>
        <taxon>Cichorioideae</taxon>
        <taxon>Cichorieae</taxon>
        <taxon>Cichoriinae</taxon>
        <taxon>Cichorium</taxon>
    </lineage>
</organism>
<evidence type="ECO:0000313" key="2">
    <source>
        <dbReference type="Proteomes" id="UP001055811"/>
    </source>
</evidence>
<sequence>MILKQGVQINSDGKLGLHHWDQAPIQAVTSIAYTIVASTGSISVEQVEPIIVAVMEQSLEFGLCCMEKSVSIRDDISFIQGQIKTRPPCRLEHLAKYNQLLRIEEELGSGAVCAGEKFRAPIEPC</sequence>